<evidence type="ECO:0000256" key="1">
    <source>
        <dbReference type="SAM" id="MobiDB-lite"/>
    </source>
</evidence>
<evidence type="ECO:0000313" key="2">
    <source>
        <dbReference type="EMBL" id="KAH7089844.1"/>
    </source>
</evidence>
<feature type="region of interest" description="Disordered" evidence="1">
    <location>
        <begin position="202"/>
        <end position="226"/>
    </location>
</feature>
<dbReference type="OrthoDB" id="3797349at2759"/>
<dbReference type="AlphaFoldDB" id="A0A8K0RBR8"/>
<protein>
    <submittedName>
        <fullName evidence="2">Uncharacterized protein</fullName>
    </submittedName>
</protein>
<evidence type="ECO:0000313" key="3">
    <source>
        <dbReference type="Proteomes" id="UP000813461"/>
    </source>
</evidence>
<dbReference type="PANTHER" id="PTHR42085:SF2">
    <property type="entry name" value="F-BOX DOMAIN-CONTAINING PROTEIN"/>
    <property type="match status" value="1"/>
</dbReference>
<dbReference type="EMBL" id="JAGMVJ010000006">
    <property type="protein sequence ID" value="KAH7089844.1"/>
    <property type="molecule type" value="Genomic_DNA"/>
</dbReference>
<reference evidence="2" key="1">
    <citation type="journal article" date="2021" name="Nat. Commun.">
        <title>Genetic determinants of endophytism in the Arabidopsis root mycobiome.</title>
        <authorList>
            <person name="Mesny F."/>
            <person name="Miyauchi S."/>
            <person name="Thiergart T."/>
            <person name="Pickel B."/>
            <person name="Atanasova L."/>
            <person name="Karlsson M."/>
            <person name="Huettel B."/>
            <person name="Barry K.W."/>
            <person name="Haridas S."/>
            <person name="Chen C."/>
            <person name="Bauer D."/>
            <person name="Andreopoulos W."/>
            <person name="Pangilinan J."/>
            <person name="LaButti K."/>
            <person name="Riley R."/>
            <person name="Lipzen A."/>
            <person name="Clum A."/>
            <person name="Drula E."/>
            <person name="Henrissat B."/>
            <person name="Kohler A."/>
            <person name="Grigoriev I.V."/>
            <person name="Martin F.M."/>
            <person name="Hacquard S."/>
        </authorList>
    </citation>
    <scope>NUCLEOTIDE SEQUENCE</scope>
    <source>
        <strain evidence="2">MPI-SDFR-AT-0120</strain>
    </source>
</reference>
<sequence>MALCFESGSNGRVQPDRIKSKISLKERVLVGFGSIMSTLVRWLDMPFTMIACAASVVSPAAHPKCSCATCSACIKSKPLAFVEILWTALAKLCFAPYHLPEKLWRKIFSPPCSHNRCALRRYISSPPPWYHVLGPFYSPLERVFDTPQQPQTPFPFLNLPLELRINIYQHVSQADIAPEIQIASKWRAGISTPHYCGNTAATRPIAEHDAAGRDTNNRRSDRSEDTVSYQLNDNGIIAVHSSPPPMNLLLVNRQIYEEVRDAFLSTASFEVQPLTPNEACWRLDQNMTATYEAIAKSKYAKWMRKVRIRIDVSRFSMGRRCKRFERSNAQVCTFDEIRLFECVQRLQPLAKQLCEALKESAPGLKVVELHWNDDFGSEVESEDLKSRAKILAPFVTLDGVETQICKLIIASEGRRIVLGMARDSLRVL</sequence>
<comment type="caution">
    <text evidence="2">The sequence shown here is derived from an EMBL/GenBank/DDBJ whole genome shotgun (WGS) entry which is preliminary data.</text>
</comment>
<name>A0A8K0RBR8_9PLEO</name>
<dbReference type="InterPro" id="IPR038883">
    <property type="entry name" value="AN11006-like"/>
</dbReference>
<organism evidence="2 3">
    <name type="scientific">Paraphoma chrysanthemicola</name>
    <dbReference type="NCBI Taxonomy" id="798071"/>
    <lineage>
        <taxon>Eukaryota</taxon>
        <taxon>Fungi</taxon>
        <taxon>Dikarya</taxon>
        <taxon>Ascomycota</taxon>
        <taxon>Pezizomycotina</taxon>
        <taxon>Dothideomycetes</taxon>
        <taxon>Pleosporomycetidae</taxon>
        <taxon>Pleosporales</taxon>
        <taxon>Pleosporineae</taxon>
        <taxon>Phaeosphaeriaceae</taxon>
        <taxon>Paraphoma</taxon>
    </lineage>
</organism>
<proteinExistence type="predicted"/>
<keyword evidence="3" id="KW-1185">Reference proteome</keyword>
<feature type="compositionally biased region" description="Basic and acidic residues" evidence="1">
    <location>
        <begin position="205"/>
        <end position="225"/>
    </location>
</feature>
<gene>
    <name evidence="2" type="ORF">FB567DRAFT_521672</name>
</gene>
<accession>A0A8K0RBR8</accession>
<dbReference type="Proteomes" id="UP000813461">
    <property type="component" value="Unassembled WGS sequence"/>
</dbReference>
<dbReference type="PANTHER" id="PTHR42085">
    <property type="entry name" value="F-BOX DOMAIN-CONTAINING PROTEIN"/>
    <property type="match status" value="1"/>
</dbReference>